<evidence type="ECO:0000259" key="9">
    <source>
        <dbReference type="Pfam" id="PF04706"/>
    </source>
</evidence>
<dbReference type="InterPro" id="IPR006796">
    <property type="entry name" value="Dickkopf_N"/>
</dbReference>
<comment type="subcellular location">
    <subcellularLocation>
        <location evidence="1">Secreted</location>
    </subcellularLocation>
</comment>
<comment type="similarity">
    <text evidence="2">Belongs to the dickkopf family.</text>
</comment>
<dbReference type="GO" id="GO:0016055">
    <property type="term" value="P:Wnt signaling pathway"/>
    <property type="evidence" value="ECO:0007669"/>
    <property type="project" value="UniProtKB-KW"/>
</dbReference>
<keyword evidence="4" id="KW-0964">Secreted</keyword>
<evidence type="ECO:0000313" key="10">
    <source>
        <dbReference type="EnsemblMetazoa" id="CLYHEMP022981.1"/>
    </source>
</evidence>
<keyword evidence="7" id="KW-1015">Disulfide bond</keyword>
<feature type="transmembrane region" description="Helical" evidence="8">
    <location>
        <begin position="29"/>
        <end position="52"/>
    </location>
</feature>
<proteinExistence type="inferred from homology"/>
<evidence type="ECO:0000256" key="5">
    <source>
        <dbReference type="ARBA" id="ARBA00022687"/>
    </source>
</evidence>
<keyword evidence="8" id="KW-1133">Transmembrane helix</keyword>
<dbReference type="AlphaFoldDB" id="A0A7M5XHE9"/>
<protein>
    <recommendedName>
        <fullName evidence="9">Dickkopf N-terminal cysteine-rich domain-containing protein</fullName>
    </recommendedName>
</protein>
<evidence type="ECO:0000256" key="6">
    <source>
        <dbReference type="ARBA" id="ARBA00022729"/>
    </source>
</evidence>
<dbReference type="InterPro" id="IPR039863">
    <property type="entry name" value="DKK1-4"/>
</dbReference>
<evidence type="ECO:0000256" key="8">
    <source>
        <dbReference type="SAM" id="Phobius"/>
    </source>
</evidence>
<dbReference type="EnsemblMetazoa" id="CLYHEMT022981.1">
    <property type="protein sequence ID" value="CLYHEMP022981.1"/>
    <property type="gene ID" value="CLYHEMG022981"/>
</dbReference>
<dbReference type="PANTHER" id="PTHR12113:SF31">
    <property type="entry name" value="DICKKOPF N-TERMINAL CYSTEINE-RICH DOMAIN-CONTAINING PROTEIN"/>
    <property type="match status" value="1"/>
</dbReference>
<dbReference type="OrthoDB" id="4321958at2759"/>
<dbReference type="Pfam" id="PF04706">
    <property type="entry name" value="Dickkopf_N"/>
    <property type="match status" value="1"/>
</dbReference>
<dbReference type="PANTHER" id="PTHR12113">
    <property type="entry name" value="DICKKOPF3-LIKE 3"/>
    <property type="match status" value="1"/>
</dbReference>
<name>A0A7M5XHE9_9CNID</name>
<keyword evidence="3" id="KW-0217">Developmental protein</keyword>
<evidence type="ECO:0000313" key="11">
    <source>
        <dbReference type="Proteomes" id="UP000594262"/>
    </source>
</evidence>
<evidence type="ECO:0000256" key="7">
    <source>
        <dbReference type="ARBA" id="ARBA00023157"/>
    </source>
</evidence>
<sequence>MSDILLYYIHFYKESSEPAYAMVYSTTSILRILLILTYLSSTMAWIGLVRTFPIAEKPNKRVQNATAIDSKFKQKSGCRKDKHCQPSEYCNRYEKTCLNCRKEGETCRRNKMCCRGMECAGGVCRRKIRLGTEGALCTKDRECNYGFCCAREKGQNICKRMLQEGDRCSKPNRLYLWSHQCPCAYGMKCRRRKRTNKLLDLIKDWNDESERRCVRTNYNT</sequence>
<dbReference type="RefSeq" id="XP_066936892.1">
    <property type="nucleotide sequence ID" value="XM_067080791.1"/>
</dbReference>
<dbReference type="GO" id="GO:0039706">
    <property type="term" value="F:co-receptor binding"/>
    <property type="evidence" value="ECO:0007669"/>
    <property type="project" value="TreeGrafter"/>
</dbReference>
<dbReference type="Proteomes" id="UP000594262">
    <property type="component" value="Unplaced"/>
</dbReference>
<organism evidence="10 11">
    <name type="scientific">Clytia hemisphaerica</name>
    <dbReference type="NCBI Taxonomy" id="252671"/>
    <lineage>
        <taxon>Eukaryota</taxon>
        <taxon>Metazoa</taxon>
        <taxon>Cnidaria</taxon>
        <taxon>Hydrozoa</taxon>
        <taxon>Hydroidolina</taxon>
        <taxon>Leptothecata</taxon>
        <taxon>Obeliida</taxon>
        <taxon>Clytiidae</taxon>
        <taxon>Clytia</taxon>
    </lineage>
</organism>
<dbReference type="GO" id="GO:0048019">
    <property type="term" value="F:receptor antagonist activity"/>
    <property type="evidence" value="ECO:0007669"/>
    <property type="project" value="TreeGrafter"/>
</dbReference>
<keyword evidence="11" id="KW-1185">Reference proteome</keyword>
<evidence type="ECO:0000256" key="1">
    <source>
        <dbReference type="ARBA" id="ARBA00004613"/>
    </source>
</evidence>
<dbReference type="GO" id="GO:0005615">
    <property type="term" value="C:extracellular space"/>
    <property type="evidence" value="ECO:0007669"/>
    <property type="project" value="TreeGrafter"/>
</dbReference>
<dbReference type="GeneID" id="136824819"/>
<evidence type="ECO:0000256" key="4">
    <source>
        <dbReference type="ARBA" id="ARBA00022525"/>
    </source>
</evidence>
<keyword evidence="5" id="KW-0879">Wnt signaling pathway</keyword>
<evidence type="ECO:0000256" key="2">
    <source>
        <dbReference type="ARBA" id="ARBA00010842"/>
    </source>
</evidence>
<dbReference type="GO" id="GO:0090090">
    <property type="term" value="P:negative regulation of canonical Wnt signaling pathway"/>
    <property type="evidence" value="ECO:0007669"/>
    <property type="project" value="TreeGrafter"/>
</dbReference>
<dbReference type="Gene3D" id="2.10.80.10">
    <property type="entry name" value="Lipase, subunit A"/>
    <property type="match status" value="1"/>
</dbReference>
<reference evidence="10" key="1">
    <citation type="submission" date="2021-01" db="UniProtKB">
        <authorList>
            <consortium name="EnsemblMetazoa"/>
        </authorList>
    </citation>
    <scope>IDENTIFICATION</scope>
</reference>
<evidence type="ECO:0000256" key="3">
    <source>
        <dbReference type="ARBA" id="ARBA00022473"/>
    </source>
</evidence>
<keyword evidence="6" id="KW-0732">Signal</keyword>
<feature type="domain" description="Dickkopf N-terminal cysteine-rich" evidence="9">
    <location>
        <begin position="78"/>
        <end position="124"/>
    </location>
</feature>
<accession>A0A7M5XHE9</accession>
<keyword evidence="8" id="KW-0812">Transmembrane</keyword>
<keyword evidence="8" id="KW-0472">Membrane</keyword>